<organism evidence="1 2">
    <name type="scientific">Manihot esculenta</name>
    <name type="common">Cassava</name>
    <name type="synonym">Jatropha manihot</name>
    <dbReference type="NCBI Taxonomy" id="3983"/>
    <lineage>
        <taxon>Eukaryota</taxon>
        <taxon>Viridiplantae</taxon>
        <taxon>Streptophyta</taxon>
        <taxon>Embryophyta</taxon>
        <taxon>Tracheophyta</taxon>
        <taxon>Spermatophyta</taxon>
        <taxon>Magnoliopsida</taxon>
        <taxon>eudicotyledons</taxon>
        <taxon>Gunneridae</taxon>
        <taxon>Pentapetalae</taxon>
        <taxon>rosids</taxon>
        <taxon>fabids</taxon>
        <taxon>Malpighiales</taxon>
        <taxon>Euphorbiaceae</taxon>
        <taxon>Crotonoideae</taxon>
        <taxon>Manihoteae</taxon>
        <taxon>Manihot</taxon>
    </lineage>
</organism>
<name>A0ACB7HJX5_MANES</name>
<dbReference type="EMBL" id="CM004392">
    <property type="protein sequence ID" value="KAG8653059.1"/>
    <property type="molecule type" value="Genomic_DNA"/>
</dbReference>
<dbReference type="Proteomes" id="UP000091857">
    <property type="component" value="Chromosome 6"/>
</dbReference>
<accession>A0ACB7HJX5</accession>
<comment type="caution">
    <text evidence="1">The sequence shown here is derived from an EMBL/GenBank/DDBJ whole genome shotgun (WGS) entry which is preliminary data.</text>
</comment>
<proteinExistence type="predicted"/>
<sequence>MSTPNATEMNLFQISPLGIFWKSLAIGCPLLFYAFLFSHNPHTQFSSDPFSPLQLKFPASSSPNLSIHSPTNISHIGFIVISSLKTWNTRNPYILSWWRPNLTRGFVFLDEQPTQEYLPWPSTSPPYQINENVSNLRIYPKLVSPVQVRMFRSLLDMYRVVGDGNKDLRWFMMCDDDTVLFVDNLVEILDKYDHSKYFYIGDNSECVGSNFYITFDMGYGGAGYALSYPLVELLATRLDACIERYSHLHFSDHMAQSCLADIGVALTIEKGIHQIDLQGDISGLLSAHPQSPLLSLHHFDFINPIFPSMDRYEATNHLMKAAKFDQSRLMQQTICYDKKRNWSFSVSWGYSTHIYENTIPRSILRKPLETFKPWHGNANPPFYMFNTRSVTNDPCEAPHVFFFQSIEFDSASKNHLLTTYFRASPRNLPPCSPDGNHSADSISKIQVLSPATTRKPAGVIECCDVEYKAEMDSTEIVIRSCMKGEVVA</sequence>
<keyword evidence="2" id="KW-1185">Reference proteome</keyword>
<evidence type="ECO:0000313" key="2">
    <source>
        <dbReference type="Proteomes" id="UP000091857"/>
    </source>
</evidence>
<protein>
    <submittedName>
        <fullName evidence="1">Uncharacterized protein</fullName>
    </submittedName>
</protein>
<evidence type="ECO:0000313" key="1">
    <source>
        <dbReference type="EMBL" id="KAG8653059.1"/>
    </source>
</evidence>
<gene>
    <name evidence="1" type="ORF">MANES_06G162600v8</name>
</gene>
<reference evidence="2" key="1">
    <citation type="journal article" date="2016" name="Nat. Biotechnol.">
        <title>Sequencing wild and cultivated cassava and related species reveals extensive interspecific hybridization and genetic diversity.</title>
        <authorList>
            <person name="Bredeson J.V."/>
            <person name="Lyons J.B."/>
            <person name="Prochnik S.E."/>
            <person name="Wu G.A."/>
            <person name="Ha C.M."/>
            <person name="Edsinger-Gonzales E."/>
            <person name="Grimwood J."/>
            <person name="Schmutz J."/>
            <person name="Rabbi I.Y."/>
            <person name="Egesi C."/>
            <person name="Nauluvula P."/>
            <person name="Lebot V."/>
            <person name="Ndunguru J."/>
            <person name="Mkamilo G."/>
            <person name="Bart R.S."/>
            <person name="Setter T.L."/>
            <person name="Gleadow R.M."/>
            <person name="Kulakow P."/>
            <person name="Ferguson M.E."/>
            <person name="Rounsley S."/>
            <person name="Rokhsar D.S."/>
        </authorList>
    </citation>
    <scope>NUCLEOTIDE SEQUENCE [LARGE SCALE GENOMIC DNA]</scope>
    <source>
        <strain evidence="2">cv. AM560-2</strain>
    </source>
</reference>